<feature type="transmembrane region" description="Helical" evidence="1">
    <location>
        <begin position="27"/>
        <end position="46"/>
    </location>
</feature>
<evidence type="ECO:0000256" key="1">
    <source>
        <dbReference type="SAM" id="Phobius"/>
    </source>
</evidence>
<proteinExistence type="predicted"/>
<organism evidence="2 3">
    <name type="scientific">Catonella morbi ATCC 51271</name>
    <dbReference type="NCBI Taxonomy" id="592026"/>
    <lineage>
        <taxon>Bacteria</taxon>
        <taxon>Bacillati</taxon>
        <taxon>Bacillota</taxon>
        <taxon>Clostridia</taxon>
        <taxon>Lachnospirales</taxon>
        <taxon>Lachnospiraceae</taxon>
        <taxon>Catonella</taxon>
    </lineage>
</organism>
<keyword evidence="3" id="KW-1185">Reference proteome</keyword>
<reference evidence="2 3" key="1">
    <citation type="submission" date="2013-06" db="EMBL/GenBank/DDBJ databases">
        <authorList>
            <person name="Weinstock G."/>
            <person name="Sodergren E."/>
            <person name="Clifton S."/>
            <person name="Fulton L."/>
            <person name="Fulton B."/>
            <person name="Courtney L."/>
            <person name="Fronick C."/>
            <person name="Harrison M."/>
            <person name="Strong C."/>
            <person name="Farmer C."/>
            <person name="Delahaunty K."/>
            <person name="Markovic C."/>
            <person name="Hall O."/>
            <person name="Minx P."/>
            <person name="Tomlinson C."/>
            <person name="Mitreva M."/>
            <person name="Nelson J."/>
            <person name="Hou S."/>
            <person name="Wollam A."/>
            <person name="Pepin K.H."/>
            <person name="Johnson M."/>
            <person name="Bhonagiri V."/>
            <person name="Nash W.E."/>
            <person name="Warren W."/>
            <person name="Chinwalla A."/>
            <person name="Mardis E.R."/>
            <person name="Wilson R.K."/>
        </authorList>
    </citation>
    <scope>NUCLEOTIDE SEQUENCE [LARGE SCALE GENOMIC DNA]</scope>
    <source>
        <strain evidence="2 3">ATCC 51271</strain>
    </source>
</reference>
<keyword evidence="1" id="KW-1133">Transmembrane helix</keyword>
<evidence type="ECO:0000313" key="2">
    <source>
        <dbReference type="EMBL" id="ESL02306.1"/>
    </source>
</evidence>
<accession>V2Y3M0</accession>
<keyword evidence="1" id="KW-0812">Transmembrane</keyword>
<protein>
    <submittedName>
        <fullName evidence="2">Uncharacterized protein</fullName>
    </submittedName>
</protein>
<dbReference type="AlphaFoldDB" id="V2Y3M0"/>
<dbReference type="HOGENOM" id="CLU_102867_0_0_9"/>
<dbReference type="Proteomes" id="UP000018227">
    <property type="component" value="Unassembled WGS sequence"/>
</dbReference>
<dbReference type="STRING" id="592026.GCWU0000282_002440"/>
<keyword evidence="1" id="KW-0472">Membrane</keyword>
<name>V2Y3M0_9FIRM</name>
<gene>
    <name evidence="2" type="ORF">GCWU0000282_002440</name>
</gene>
<sequence>MINCIKVILRRFLNKAGRKLRENDGSAYMNLMWLMFAIMLMVAVYIEYNRINHILKTVDMAYERALTAVAVNNYDEIYENVREEEAYGGAFTGGNEGEYEEDEKPVFFDDSDYGDIEDELVSLLGLTKLSDSDVISKISSGSVNEFSLSDFHAEIRQDGADIDGKYRVDGKLKVRVPIYFMGKELTALDLEVKSKATWRTRW</sequence>
<dbReference type="EMBL" id="ACIL03000016">
    <property type="protein sequence ID" value="ESL02306.1"/>
    <property type="molecule type" value="Genomic_DNA"/>
</dbReference>
<comment type="caution">
    <text evidence="2">The sequence shown here is derived from an EMBL/GenBank/DDBJ whole genome shotgun (WGS) entry which is preliminary data.</text>
</comment>
<evidence type="ECO:0000313" key="3">
    <source>
        <dbReference type="Proteomes" id="UP000018227"/>
    </source>
</evidence>